<dbReference type="PRINTS" id="PR00039">
    <property type="entry name" value="HTHLYSR"/>
</dbReference>
<dbReference type="InterPro" id="IPR050950">
    <property type="entry name" value="HTH-type_LysR_regulators"/>
</dbReference>
<evidence type="ECO:0000259" key="5">
    <source>
        <dbReference type="PROSITE" id="PS50931"/>
    </source>
</evidence>
<keyword evidence="4" id="KW-0804">Transcription</keyword>
<dbReference type="InterPro" id="IPR036390">
    <property type="entry name" value="WH_DNA-bd_sf"/>
</dbReference>
<keyword evidence="7" id="KW-1185">Reference proteome</keyword>
<protein>
    <submittedName>
        <fullName evidence="6">LysR family transcriptional regulator</fullName>
    </submittedName>
</protein>
<gene>
    <name evidence="6" type="ORF">IAI61_14100</name>
</gene>
<dbReference type="Pfam" id="PF00126">
    <property type="entry name" value="HTH_1"/>
    <property type="match status" value="1"/>
</dbReference>
<feature type="domain" description="HTH lysR-type" evidence="5">
    <location>
        <begin position="6"/>
        <end position="63"/>
    </location>
</feature>
<accession>A0ABS3KRS3</accession>
<evidence type="ECO:0000256" key="2">
    <source>
        <dbReference type="ARBA" id="ARBA00023015"/>
    </source>
</evidence>
<keyword evidence="2" id="KW-0805">Transcription regulation</keyword>
<dbReference type="Gene3D" id="3.40.190.290">
    <property type="match status" value="1"/>
</dbReference>
<dbReference type="Pfam" id="PF03466">
    <property type="entry name" value="LysR_substrate"/>
    <property type="match status" value="1"/>
</dbReference>
<dbReference type="PANTHER" id="PTHR30419:SF8">
    <property type="entry name" value="NITROGEN ASSIMILATION TRANSCRIPTIONAL ACTIVATOR-RELATED"/>
    <property type="match status" value="1"/>
</dbReference>
<comment type="caution">
    <text evidence="6">The sequence shown here is derived from an EMBL/GenBank/DDBJ whole genome shotgun (WGS) entry which is preliminary data.</text>
</comment>
<dbReference type="EMBL" id="JACTNG010000007">
    <property type="protein sequence ID" value="MBO1080168.1"/>
    <property type="molecule type" value="Genomic_DNA"/>
</dbReference>
<dbReference type="SUPFAM" id="SSF46785">
    <property type="entry name" value="Winged helix' DNA-binding domain"/>
    <property type="match status" value="1"/>
</dbReference>
<dbReference type="InterPro" id="IPR036388">
    <property type="entry name" value="WH-like_DNA-bd_sf"/>
</dbReference>
<dbReference type="InterPro" id="IPR000847">
    <property type="entry name" value="LysR_HTH_N"/>
</dbReference>
<evidence type="ECO:0000313" key="7">
    <source>
        <dbReference type="Proteomes" id="UP001518989"/>
    </source>
</evidence>
<name>A0ABS3KRS3_9PROT</name>
<dbReference type="Proteomes" id="UP001518989">
    <property type="component" value="Unassembled WGS sequence"/>
</dbReference>
<dbReference type="InterPro" id="IPR005119">
    <property type="entry name" value="LysR_subst-bd"/>
</dbReference>
<evidence type="ECO:0000256" key="4">
    <source>
        <dbReference type="ARBA" id="ARBA00023163"/>
    </source>
</evidence>
<proteinExistence type="inferred from homology"/>
<dbReference type="RefSeq" id="WP_207417997.1">
    <property type="nucleotide sequence ID" value="NZ_CP061177.1"/>
</dbReference>
<dbReference type="SUPFAM" id="SSF53850">
    <property type="entry name" value="Periplasmic binding protein-like II"/>
    <property type="match status" value="1"/>
</dbReference>
<keyword evidence="3" id="KW-0238">DNA-binding</keyword>
<evidence type="ECO:0000313" key="6">
    <source>
        <dbReference type="EMBL" id="MBO1080168.1"/>
    </source>
</evidence>
<dbReference type="PROSITE" id="PS50931">
    <property type="entry name" value="HTH_LYSR"/>
    <property type="match status" value="1"/>
</dbReference>
<comment type="similarity">
    <text evidence="1">Belongs to the LysR transcriptional regulatory family.</text>
</comment>
<dbReference type="PANTHER" id="PTHR30419">
    <property type="entry name" value="HTH-TYPE TRANSCRIPTIONAL REGULATOR YBHD"/>
    <property type="match status" value="1"/>
</dbReference>
<organism evidence="6 7">
    <name type="scientific">Roseomonas haemaphysalidis</name>
    <dbReference type="NCBI Taxonomy" id="2768162"/>
    <lineage>
        <taxon>Bacteria</taxon>
        <taxon>Pseudomonadati</taxon>
        <taxon>Pseudomonadota</taxon>
        <taxon>Alphaproteobacteria</taxon>
        <taxon>Acetobacterales</taxon>
        <taxon>Roseomonadaceae</taxon>
        <taxon>Roseomonas</taxon>
    </lineage>
</organism>
<dbReference type="Gene3D" id="1.10.10.10">
    <property type="entry name" value="Winged helix-like DNA-binding domain superfamily/Winged helix DNA-binding domain"/>
    <property type="match status" value="1"/>
</dbReference>
<evidence type="ECO:0000256" key="3">
    <source>
        <dbReference type="ARBA" id="ARBA00023125"/>
    </source>
</evidence>
<reference evidence="6 7" key="1">
    <citation type="submission" date="2020-09" db="EMBL/GenBank/DDBJ databases">
        <title>Roseomonas.</title>
        <authorList>
            <person name="Zhu W."/>
        </authorList>
    </citation>
    <scope>NUCLEOTIDE SEQUENCE [LARGE SCALE GENOMIC DNA]</scope>
    <source>
        <strain evidence="6 7">573</strain>
    </source>
</reference>
<evidence type="ECO:0000256" key="1">
    <source>
        <dbReference type="ARBA" id="ARBA00009437"/>
    </source>
</evidence>
<sequence length="302" mass="32695">MARISLDPAELETFLTIARTGSFTQAARALCLSQPSVSQRVQRLEGELGVRLFDRSGRKVELTHAGLRLRDRAEPIVTEMHAMLAEFRDEQQARRRELVVAASPMLAAVVLPAVVRRVTEQTPGAVVHIHDKDAGAALQDLAVGDADLAVMVMDSSDPRFAAEPLPGDECVVVARTGHPLLAAPAVGFDQILRFPVLLSSSQVRLTRLVTEESARRGLEFRPSLFASTVRTALGMVGAGMGVTIAPSAVVRAAGLPELSTVPIEGRPVLRQFSTVRLRNHPLSPIARAFTGLLQQEWRRLSA</sequence>